<name>A0A4P7D337_9BURK</name>
<dbReference type="PANTHER" id="PTHR11365:SF23">
    <property type="entry name" value="HYPOTHETICAL 5-OXOPROLINASE (EUROFUNG)-RELATED"/>
    <property type="match status" value="1"/>
</dbReference>
<dbReference type="GO" id="GO:0006749">
    <property type="term" value="P:glutathione metabolic process"/>
    <property type="evidence" value="ECO:0007669"/>
    <property type="project" value="TreeGrafter"/>
</dbReference>
<protein>
    <submittedName>
        <fullName evidence="2">Hydantoinase B/oxoprolinase family protein</fullName>
    </submittedName>
</protein>
<sequence length="775" mass="83052">MQSTIPGSEIFVSRPVAPEVLLRSLPPSLKAHTVSDEVVDALHPLTYEVIRHRLWSITDEMGETLKRMSGSPVVSEANDYDFTINDEAGQEVQIGLYNTMLAGAIDLAIYWTLQNRADNPGIQDGDMFLCNDPWIGGGLHQSDVLVFSPIFHDGKLFGWTSAICHEPDLGGVAPGSMPIVAPDVFSESLPTPPIKIVRNFELQRDVADMWVRRSRVPQLIGLDLRAKIGANLVGRKRILALIEQYGPDTVKAVMKRMMNDAERRLRDKLRDAPDGTWQASSYMDQAEAGDRRPHKLMLSMTKRDDHLTFDFTGTAPQAGVINCTYAGSRGGVMLALLPTLAGNIPWAAGGLMRCFDIVTPEGTLNNATFPSAINKAPIATAWAIGNLAAQCLSQMLDCTVDMKANVQATCCGTWNTAVLAGVDQRGKHHAPFVDVVMESMAGGYGARPAADGIDTGGLFCIPMGKLPDVEMTELLYPLVVLWRREEPDSGGPGRHRGGLSASVAITPYGSSLPMAMVLSSSGMATAQNQGLAGGHPGNTGHNVVVRDVPLDSMFSQGNVPTDLFSLGGELTTAQCMTAGELKQGDVLYLHCQGGGGYGDPVRRDARAVAADLRNGKVSQGAAELVYGVIVDAAGEVDIGRTEHRRAAVLGERQKYAAPAPKQLTGKFDPEKARAIDDNLGLAAVAGGAVVVCRHCGHQLSDHDKRLSLACRDSDPVSGSSNVRVDPSYYVDTEVVFREHFCPGCWTTVHSGLVPKDHVDVISGMQKLDASDAVSA</sequence>
<feature type="domain" description="Hydantoinase B/oxoprolinase" evidence="1">
    <location>
        <begin position="44"/>
        <end position="600"/>
    </location>
</feature>
<dbReference type="RefSeq" id="WP_134755536.1">
    <property type="nucleotide sequence ID" value="NZ_CP038150.1"/>
</dbReference>
<keyword evidence="3" id="KW-1185">Reference proteome</keyword>
<dbReference type="OrthoDB" id="8612863at2"/>
<evidence type="ECO:0000313" key="3">
    <source>
        <dbReference type="Proteomes" id="UP000295727"/>
    </source>
</evidence>
<evidence type="ECO:0000259" key="1">
    <source>
        <dbReference type="Pfam" id="PF02538"/>
    </source>
</evidence>
<gene>
    <name evidence="2" type="ORF">E1956_28550</name>
</gene>
<dbReference type="AlphaFoldDB" id="A0A4P7D337"/>
<evidence type="ECO:0000313" key="2">
    <source>
        <dbReference type="EMBL" id="QBR01170.1"/>
    </source>
</evidence>
<dbReference type="GO" id="GO:0005829">
    <property type="term" value="C:cytosol"/>
    <property type="evidence" value="ECO:0007669"/>
    <property type="project" value="TreeGrafter"/>
</dbReference>
<dbReference type="InterPro" id="IPR003692">
    <property type="entry name" value="Hydantoinase_B"/>
</dbReference>
<dbReference type="GO" id="GO:0017168">
    <property type="term" value="F:5-oxoprolinase (ATP-hydrolyzing) activity"/>
    <property type="evidence" value="ECO:0007669"/>
    <property type="project" value="TreeGrafter"/>
</dbReference>
<reference evidence="2 3" key="1">
    <citation type="submission" date="2019-03" db="EMBL/GenBank/DDBJ databases">
        <title>Paraburkholderia sp. 7MH5, isolated from subtropical forest soil.</title>
        <authorList>
            <person name="Gao Z.-H."/>
            <person name="Qiu L.-H."/>
        </authorList>
    </citation>
    <scope>NUCLEOTIDE SEQUENCE [LARGE SCALE GENOMIC DNA]</scope>
    <source>
        <strain evidence="2 3">7MH5</strain>
    </source>
</reference>
<dbReference type="Proteomes" id="UP000295727">
    <property type="component" value="Chromosome 3"/>
</dbReference>
<dbReference type="InterPro" id="IPR045079">
    <property type="entry name" value="Oxoprolinase-like"/>
</dbReference>
<organism evidence="2 3">
    <name type="scientific">Paraburkholderia pallida</name>
    <dbReference type="NCBI Taxonomy" id="2547399"/>
    <lineage>
        <taxon>Bacteria</taxon>
        <taxon>Pseudomonadati</taxon>
        <taxon>Pseudomonadota</taxon>
        <taxon>Betaproteobacteria</taxon>
        <taxon>Burkholderiales</taxon>
        <taxon>Burkholderiaceae</taxon>
        <taxon>Paraburkholderia</taxon>
    </lineage>
</organism>
<dbReference type="Pfam" id="PF02538">
    <property type="entry name" value="Hydantoinase_B"/>
    <property type="match status" value="1"/>
</dbReference>
<proteinExistence type="predicted"/>
<dbReference type="EMBL" id="CP038150">
    <property type="protein sequence ID" value="QBR01170.1"/>
    <property type="molecule type" value="Genomic_DNA"/>
</dbReference>
<dbReference type="PANTHER" id="PTHR11365">
    <property type="entry name" value="5-OXOPROLINASE RELATED"/>
    <property type="match status" value="1"/>
</dbReference>
<accession>A0A4P7D337</accession>
<dbReference type="KEGG" id="ppai:E1956_28550"/>